<dbReference type="PANTHER" id="PTHR13528:SF2">
    <property type="entry name" value="LARGE RIBOSOMAL SUBUNIT PROTEIN BL28M"/>
    <property type="match status" value="1"/>
</dbReference>
<keyword evidence="2" id="KW-0689">Ribosomal protein</keyword>
<sequence>MRLSGNKVSEDGGNRSRRVWKPNVITKAVYSEALDRMVRLNMTTAALRHIDKVGGLDNYILNVPKQKQQSDLAQQLRQRIEAALQKPLRDALKANSEATSSGLFDWPQPEPESASAASNGSGSSDEQQSSRKHRQKRISATEEVLVKEEETDREVRRWTRRTRWDGSLTPIKKRVYPKAEWARVR</sequence>
<proteinExistence type="inferred from homology"/>
<evidence type="ECO:0000313" key="5">
    <source>
        <dbReference type="EMBL" id="CAL5221729.1"/>
    </source>
</evidence>
<protein>
    <submittedName>
        <fullName evidence="5">G3978 protein</fullName>
    </submittedName>
</protein>
<dbReference type="Proteomes" id="UP001497392">
    <property type="component" value="Unassembled WGS sequence"/>
</dbReference>
<comment type="similarity">
    <text evidence="1">Belongs to the bacterial ribosomal protein bL28 family.</text>
</comment>
<keyword evidence="6" id="KW-1185">Reference proteome</keyword>
<dbReference type="Pfam" id="PF00830">
    <property type="entry name" value="Ribosomal_L28"/>
    <property type="match status" value="1"/>
</dbReference>
<evidence type="ECO:0000256" key="1">
    <source>
        <dbReference type="ARBA" id="ARBA00008760"/>
    </source>
</evidence>
<comment type="caution">
    <text evidence="5">The sequence shown here is derived from an EMBL/GenBank/DDBJ whole genome shotgun (WGS) entry which is preliminary data.</text>
</comment>
<feature type="region of interest" description="Disordered" evidence="4">
    <location>
        <begin position="91"/>
        <end position="152"/>
    </location>
</feature>
<name>A0ABP1FRF6_9CHLO</name>
<dbReference type="InterPro" id="IPR037147">
    <property type="entry name" value="Ribosomal_bL28_sf"/>
</dbReference>
<evidence type="ECO:0000256" key="2">
    <source>
        <dbReference type="ARBA" id="ARBA00022980"/>
    </source>
</evidence>
<reference evidence="5 6" key="1">
    <citation type="submission" date="2024-06" db="EMBL/GenBank/DDBJ databases">
        <authorList>
            <person name="Kraege A."/>
            <person name="Thomma B."/>
        </authorList>
    </citation>
    <scope>NUCLEOTIDE SEQUENCE [LARGE SCALE GENOMIC DNA]</scope>
</reference>
<feature type="compositionally biased region" description="Low complexity" evidence="4">
    <location>
        <begin position="113"/>
        <end position="124"/>
    </location>
</feature>
<dbReference type="PANTHER" id="PTHR13528">
    <property type="entry name" value="39S RIBOSOMAL PROTEIN L28, MITOCHONDRIAL"/>
    <property type="match status" value="1"/>
</dbReference>
<evidence type="ECO:0000313" key="6">
    <source>
        <dbReference type="Proteomes" id="UP001497392"/>
    </source>
</evidence>
<evidence type="ECO:0000256" key="4">
    <source>
        <dbReference type="SAM" id="MobiDB-lite"/>
    </source>
</evidence>
<dbReference type="InterPro" id="IPR026569">
    <property type="entry name" value="Ribosomal_bL28"/>
</dbReference>
<dbReference type="SUPFAM" id="SSF143800">
    <property type="entry name" value="L28p-like"/>
    <property type="match status" value="1"/>
</dbReference>
<accession>A0ABP1FRF6</accession>
<keyword evidence="3" id="KW-0687">Ribonucleoprotein</keyword>
<gene>
    <name evidence="5" type="primary">g3978</name>
    <name evidence="5" type="ORF">VP750_LOCUS3388</name>
</gene>
<dbReference type="InterPro" id="IPR034704">
    <property type="entry name" value="Ribosomal_bL28/bL31-like_sf"/>
</dbReference>
<organism evidence="5 6">
    <name type="scientific">Coccomyxa viridis</name>
    <dbReference type="NCBI Taxonomy" id="1274662"/>
    <lineage>
        <taxon>Eukaryota</taxon>
        <taxon>Viridiplantae</taxon>
        <taxon>Chlorophyta</taxon>
        <taxon>core chlorophytes</taxon>
        <taxon>Trebouxiophyceae</taxon>
        <taxon>Trebouxiophyceae incertae sedis</taxon>
        <taxon>Coccomyxaceae</taxon>
        <taxon>Coccomyxa</taxon>
    </lineage>
</organism>
<dbReference type="EMBL" id="CAXHTA020000005">
    <property type="protein sequence ID" value="CAL5221729.1"/>
    <property type="molecule type" value="Genomic_DNA"/>
</dbReference>
<evidence type="ECO:0000256" key="3">
    <source>
        <dbReference type="ARBA" id="ARBA00023274"/>
    </source>
</evidence>
<dbReference type="Gene3D" id="2.30.170.40">
    <property type="entry name" value="Ribosomal protein L28/L24"/>
    <property type="match status" value="1"/>
</dbReference>